<feature type="region of interest" description="Disordered" evidence="1">
    <location>
        <begin position="31"/>
        <end position="62"/>
    </location>
</feature>
<keyword evidence="3" id="KW-1185">Reference proteome</keyword>
<dbReference type="AlphaFoldDB" id="A0A916NNF5"/>
<protein>
    <recommendedName>
        <fullName evidence="4">Heparinase II/III-like protein</fullName>
    </recommendedName>
</protein>
<accession>A0A916NNF5</accession>
<evidence type="ECO:0008006" key="4">
    <source>
        <dbReference type="Google" id="ProtNLM"/>
    </source>
</evidence>
<comment type="caution">
    <text evidence="2">The sequence shown here is derived from an EMBL/GenBank/DDBJ whole genome shotgun (WGS) entry which is preliminary data.</text>
</comment>
<name>A0A916NNF5_9BACL</name>
<sequence length="1041" mass="114803">MVELRIAVIAGAVFLCAVLLIAAAAMKSDRARPGEAAPDRSASSGSAQGQAPEPMLLDDGAANVHPGSWRKTVAQGSMNIAQDPQTVHRAGAAIRMEAPAAAEGAIGKRYPVNGGMPYVVDVWMKADGLKTGKSAVKTVVTPLREGQELTKSSAPIRFESPVYERDTEFTRQRAYFIAPKEADSVNVQFQLAGPGNVWFTEASVERRPAWQEIIGKYDSSRVKHPVAGDLAKMIASWQWTPIAKESEADIRKAVAPLMRMEEQELIAAAQAEAANRKYVDEHAEFEAMARRLSILYSKTKDEAYARRAILIMTQFAASHGDVPKLIKDNDLFHSHGKYIPVDVLYGYDLIYNSGEWKQVDAKLGVSSRELVEGWIRSAVLDLYNLCNDEYYSNIVPYGLRNAFGAAVVLGDPDIIRMFLPWADTMFSGRQFHADGMWQEGTPSYNNQVAANALLAFQLLKESYQDPEGYTDSRYGRLDRTDLSLRYPILAKSKEIASIMAFPNGAPVALHDTWPKDPAQVAPGNPILRNKLKNIELWHFGHFALTQGDERNATQVHLTFPPLSEGLPYTAGHYHGNHLGLILWGAGMEMLPDAGYPKGPNRYFSMDTVYHNTPWVWSADAEPYKQSQSLFTRPSLLAYDPGDASQKQVQLVEASEPGPARDGAEVKRRLLMLVQLEGNRAYAVDVSRLKGGQAHELFMHSSEDEDTEMNASLPLTGHDGTVQDYMKAIGKEQGLSGYRDKMSSPQTGDGSRDFRFTWTGASSGSSVRAYMNGVPGGEVIFSQIPSIRRTGNDPAQAGDYPAWHLYRRHLVGPGEATRYGAIYETWRKQEQPLLRSVAWPTPDPADDMTVAAVVQTDRFTDTIYISDDTQERTVSGMRLAGKAAVVRQEASTGSVLWGYVYGQGTIRAGDFTVQGAPDYNLKVVRAEGSLNRAAANTLVVDGKLPDDGSLSGAWLRTEFPDRSGYGMRIEKIQDGSTIVLQQPPGFEVTPSGVRMLYFPSAVDPANGNHKLHRSDSRFYVDRVYSGDVRMELRRPVFLKAGK</sequence>
<proteinExistence type="predicted"/>
<evidence type="ECO:0000313" key="2">
    <source>
        <dbReference type="EMBL" id="CAG7607459.1"/>
    </source>
</evidence>
<gene>
    <name evidence="2" type="ORF">PAESOLCIP111_00960</name>
</gene>
<evidence type="ECO:0000313" key="3">
    <source>
        <dbReference type="Proteomes" id="UP000693672"/>
    </source>
</evidence>
<feature type="compositionally biased region" description="Low complexity" evidence="1">
    <location>
        <begin position="41"/>
        <end position="51"/>
    </location>
</feature>
<organism evidence="2 3">
    <name type="scientific">Paenibacillus solanacearum</name>
    <dbReference type="NCBI Taxonomy" id="2048548"/>
    <lineage>
        <taxon>Bacteria</taxon>
        <taxon>Bacillati</taxon>
        <taxon>Bacillota</taxon>
        <taxon>Bacilli</taxon>
        <taxon>Bacillales</taxon>
        <taxon>Paenibacillaceae</taxon>
        <taxon>Paenibacillus</taxon>
    </lineage>
</organism>
<dbReference type="EMBL" id="CAJVAS010000003">
    <property type="protein sequence ID" value="CAG7607459.1"/>
    <property type="molecule type" value="Genomic_DNA"/>
</dbReference>
<evidence type="ECO:0000256" key="1">
    <source>
        <dbReference type="SAM" id="MobiDB-lite"/>
    </source>
</evidence>
<reference evidence="2" key="1">
    <citation type="submission" date="2021-06" db="EMBL/GenBank/DDBJ databases">
        <authorList>
            <person name="Criscuolo A."/>
        </authorList>
    </citation>
    <scope>NUCLEOTIDE SEQUENCE</scope>
    <source>
        <strain evidence="2">CIP111600</strain>
    </source>
</reference>
<dbReference type="Proteomes" id="UP000693672">
    <property type="component" value="Unassembled WGS sequence"/>
</dbReference>